<dbReference type="Pfam" id="PF04082">
    <property type="entry name" value="Fungal_trans"/>
    <property type="match status" value="1"/>
</dbReference>
<evidence type="ECO:0000256" key="4">
    <source>
        <dbReference type="ARBA" id="ARBA00023015"/>
    </source>
</evidence>
<dbReference type="SMART" id="SM00066">
    <property type="entry name" value="GAL4"/>
    <property type="match status" value="1"/>
</dbReference>
<dbReference type="CDD" id="cd12148">
    <property type="entry name" value="fungal_TF_MHR"/>
    <property type="match status" value="1"/>
</dbReference>
<reference evidence="10 11" key="1">
    <citation type="submission" date="2014-04" db="EMBL/GenBank/DDBJ databases">
        <authorList>
            <consortium name="DOE Joint Genome Institute"/>
            <person name="Kuo A."/>
            <person name="Gay G."/>
            <person name="Dore J."/>
            <person name="Kohler A."/>
            <person name="Nagy L.G."/>
            <person name="Floudas D."/>
            <person name="Copeland A."/>
            <person name="Barry K.W."/>
            <person name="Cichocki N."/>
            <person name="Veneault-Fourrey C."/>
            <person name="LaButti K."/>
            <person name="Lindquist E.A."/>
            <person name="Lipzen A."/>
            <person name="Lundell T."/>
            <person name="Morin E."/>
            <person name="Murat C."/>
            <person name="Sun H."/>
            <person name="Tunlid A."/>
            <person name="Henrissat B."/>
            <person name="Grigoriev I.V."/>
            <person name="Hibbett D.S."/>
            <person name="Martin F."/>
            <person name="Nordberg H.P."/>
            <person name="Cantor M.N."/>
            <person name="Hua S.X."/>
        </authorList>
    </citation>
    <scope>NUCLEOTIDE SEQUENCE [LARGE SCALE GENOMIC DNA]</scope>
    <source>
        <strain evidence="11">h7</strain>
    </source>
</reference>
<feature type="region of interest" description="Disordered" evidence="8">
    <location>
        <begin position="356"/>
        <end position="382"/>
    </location>
</feature>
<dbReference type="InterPro" id="IPR036864">
    <property type="entry name" value="Zn2-C6_fun-type_DNA-bd_sf"/>
</dbReference>
<dbReference type="PROSITE" id="PS50048">
    <property type="entry name" value="ZN2_CY6_FUNGAL_2"/>
    <property type="match status" value="1"/>
</dbReference>
<dbReference type="PROSITE" id="PS00463">
    <property type="entry name" value="ZN2_CY6_FUNGAL_1"/>
    <property type="match status" value="1"/>
</dbReference>
<dbReference type="GO" id="GO:0005634">
    <property type="term" value="C:nucleus"/>
    <property type="evidence" value="ECO:0007669"/>
    <property type="project" value="UniProtKB-SubCell"/>
</dbReference>
<dbReference type="HOGENOM" id="CLU_004748_1_0_1"/>
<dbReference type="Pfam" id="PF00172">
    <property type="entry name" value="Zn_clus"/>
    <property type="match status" value="1"/>
</dbReference>
<proteinExistence type="predicted"/>
<gene>
    <name evidence="10" type="ORF">M413DRAFT_439142</name>
</gene>
<protein>
    <recommendedName>
        <fullName evidence="9">Zn(2)-C6 fungal-type domain-containing protein</fullName>
    </recommendedName>
</protein>
<evidence type="ECO:0000256" key="8">
    <source>
        <dbReference type="SAM" id="MobiDB-lite"/>
    </source>
</evidence>
<dbReference type="PANTHER" id="PTHR31313:SF78">
    <property type="entry name" value="TRANSCRIPTION FACTOR DOMAIN-CONTAINING PROTEIN"/>
    <property type="match status" value="1"/>
</dbReference>
<dbReference type="STRING" id="686832.A0A0C3CUB1"/>
<feature type="region of interest" description="Disordered" evidence="8">
    <location>
        <begin position="150"/>
        <end position="220"/>
    </location>
</feature>
<accession>A0A0C3CUB1</accession>
<dbReference type="PANTHER" id="PTHR31313">
    <property type="entry name" value="TY1 ENHANCER ACTIVATOR"/>
    <property type="match status" value="1"/>
</dbReference>
<dbReference type="GO" id="GO:0008270">
    <property type="term" value="F:zinc ion binding"/>
    <property type="evidence" value="ECO:0007669"/>
    <property type="project" value="InterPro"/>
</dbReference>
<feature type="domain" description="Zn(2)-C6 fungal-type" evidence="9">
    <location>
        <begin position="30"/>
        <end position="63"/>
    </location>
</feature>
<name>A0A0C3CUB1_HEBCY</name>
<dbReference type="AlphaFoldDB" id="A0A0C3CUB1"/>
<evidence type="ECO:0000256" key="7">
    <source>
        <dbReference type="ARBA" id="ARBA00023242"/>
    </source>
</evidence>
<reference evidence="11" key="2">
    <citation type="submission" date="2015-01" db="EMBL/GenBank/DDBJ databases">
        <title>Evolutionary Origins and Diversification of the Mycorrhizal Mutualists.</title>
        <authorList>
            <consortium name="DOE Joint Genome Institute"/>
            <consortium name="Mycorrhizal Genomics Consortium"/>
            <person name="Kohler A."/>
            <person name="Kuo A."/>
            <person name="Nagy L.G."/>
            <person name="Floudas D."/>
            <person name="Copeland A."/>
            <person name="Barry K.W."/>
            <person name="Cichocki N."/>
            <person name="Veneault-Fourrey C."/>
            <person name="LaButti K."/>
            <person name="Lindquist E.A."/>
            <person name="Lipzen A."/>
            <person name="Lundell T."/>
            <person name="Morin E."/>
            <person name="Murat C."/>
            <person name="Riley R."/>
            <person name="Ohm R."/>
            <person name="Sun H."/>
            <person name="Tunlid A."/>
            <person name="Henrissat B."/>
            <person name="Grigoriev I.V."/>
            <person name="Hibbett D.S."/>
            <person name="Martin F."/>
        </authorList>
    </citation>
    <scope>NUCLEOTIDE SEQUENCE [LARGE SCALE GENOMIC DNA]</scope>
    <source>
        <strain evidence="11">h7</strain>
    </source>
</reference>
<dbReference type="EMBL" id="KN831769">
    <property type="protein sequence ID" value="KIM47481.1"/>
    <property type="molecule type" value="Genomic_DNA"/>
</dbReference>
<dbReference type="GO" id="GO:0006351">
    <property type="term" value="P:DNA-templated transcription"/>
    <property type="evidence" value="ECO:0007669"/>
    <property type="project" value="InterPro"/>
</dbReference>
<dbReference type="Proteomes" id="UP000053424">
    <property type="component" value="Unassembled WGS sequence"/>
</dbReference>
<evidence type="ECO:0000256" key="1">
    <source>
        <dbReference type="ARBA" id="ARBA00004123"/>
    </source>
</evidence>
<dbReference type="GO" id="GO:0000981">
    <property type="term" value="F:DNA-binding transcription factor activity, RNA polymerase II-specific"/>
    <property type="evidence" value="ECO:0007669"/>
    <property type="project" value="InterPro"/>
</dbReference>
<evidence type="ECO:0000256" key="5">
    <source>
        <dbReference type="ARBA" id="ARBA00023125"/>
    </source>
</evidence>
<dbReference type="GO" id="GO:0003677">
    <property type="term" value="F:DNA binding"/>
    <property type="evidence" value="ECO:0007669"/>
    <property type="project" value="UniProtKB-KW"/>
</dbReference>
<evidence type="ECO:0000259" key="9">
    <source>
        <dbReference type="PROSITE" id="PS50048"/>
    </source>
</evidence>
<dbReference type="OrthoDB" id="2123952at2759"/>
<evidence type="ECO:0000313" key="10">
    <source>
        <dbReference type="EMBL" id="KIM47481.1"/>
    </source>
</evidence>
<keyword evidence="5" id="KW-0238">DNA-binding</keyword>
<dbReference type="SMART" id="SM00906">
    <property type="entry name" value="Fungal_trans"/>
    <property type="match status" value="1"/>
</dbReference>
<organism evidence="10 11">
    <name type="scientific">Hebeloma cylindrosporum</name>
    <dbReference type="NCBI Taxonomy" id="76867"/>
    <lineage>
        <taxon>Eukaryota</taxon>
        <taxon>Fungi</taxon>
        <taxon>Dikarya</taxon>
        <taxon>Basidiomycota</taxon>
        <taxon>Agaricomycotina</taxon>
        <taxon>Agaricomycetes</taxon>
        <taxon>Agaricomycetidae</taxon>
        <taxon>Agaricales</taxon>
        <taxon>Agaricineae</taxon>
        <taxon>Hymenogastraceae</taxon>
        <taxon>Hebeloma</taxon>
    </lineage>
</organism>
<keyword evidence="4" id="KW-0805">Transcription regulation</keyword>
<evidence type="ECO:0000256" key="6">
    <source>
        <dbReference type="ARBA" id="ARBA00023163"/>
    </source>
</evidence>
<dbReference type="CDD" id="cd00067">
    <property type="entry name" value="GAL4"/>
    <property type="match status" value="1"/>
</dbReference>
<feature type="region of interest" description="Disordered" evidence="8">
    <location>
        <begin position="1"/>
        <end position="30"/>
    </location>
</feature>
<keyword evidence="11" id="KW-1185">Reference proteome</keyword>
<evidence type="ECO:0000256" key="3">
    <source>
        <dbReference type="ARBA" id="ARBA00022833"/>
    </source>
</evidence>
<dbReference type="SUPFAM" id="SSF57701">
    <property type="entry name" value="Zn2/Cys6 DNA-binding domain"/>
    <property type="match status" value="1"/>
</dbReference>
<dbReference type="InterPro" id="IPR001138">
    <property type="entry name" value="Zn2Cys6_DnaBD"/>
</dbReference>
<comment type="subcellular location">
    <subcellularLocation>
        <location evidence="1">Nucleus</location>
    </subcellularLocation>
</comment>
<keyword evidence="3" id="KW-0862">Zinc</keyword>
<dbReference type="Gene3D" id="4.10.240.10">
    <property type="entry name" value="Zn(2)-C6 fungal-type DNA-binding domain"/>
    <property type="match status" value="1"/>
</dbReference>
<keyword evidence="7" id="KW-0539">Nucleus</keyword>
<evidence type="ECO:0000256" key="2">
    <source>
        <dbReference type="ARBA" id="ARBA00022723"/>
    </source>
</evidence>
<keyword evidence="2" id="KW-0479">Metal-binding</keyword>
<evidence type="ECO:0000313" key="11">
    <source>
        <dbReference type="Proteomes" id="UP000053424"/>
    </source>
</evidence>
<feature type="compositionally biased region" description="Basic and acidic residues" evidence="8">
    <location>
        <begin position="1"/>
        <end position="19"/>
    </location>
</feature>
<dbReference type="InterPro" id="IPR051615">
    <property type="entry name" value="Transcr_Regulatory_Elem"/>
</dbReference>
<dbReference type="InterPro" id="IPR007219">
    <property type="entry name" value="XnlR_reg_dom"/>
</dbReference>
<feature type="compositionally biased region" description="Polar residues" evidence="8">
    <location>
        <begin position="368"/>
        <end position="378"/>
    </location>
</feature>
<keyword evidence="6" id="KW-0804">Transcription</keyword>
<sequence>MEWHDTEGSEDDHGHHDEAQATSRKRSSRACDQCRKTKSKCERPKGESNTCKSCALTGTACTFLGPSYKRGPPKGYIHAIEQRWHQVEALMGAILQCPDPRVQSIVSDLRQDDLAGEILGRVDSGPYGPSGRRTQPADATKEDFFASILKSNESAHDSSRARRQSRVSREIVSSNQDHGLSVVPTREWQDNLSKRLAFGPTPSASTHLPDEDGSPASRRRRLNAMEQSSAWNSLYTIAPEPEPDDLRTAAEGMGQLSLDENQEVRFHGQASGLHLLGRNERTDDRIEGGIWRLPMARVWPPSKFGIQTYPMAEGHGELPPQHVQHELIELYFTNIHPIFPVIHKSRFMAEYNARKQRGDGSNFRDSPALSSTGSTYSSPRPEPMQEVTRLLLNAIFAISARFVEEDYPAQPDKMWDAGCEYLDSARDILAKVFYISRPSTVQSLLLLGYREFGIGSMEQGWIFIGAAIRMAFDLGLNCDSSKWKMHGHDLFSPEETQTRRQIWWACVLTDRYGSIYMGRPVMIKDEDFETPLPNVDPNEDRQPWQPTLTKDNLPYPPVPGRVMNAFCATSRLVVIMGAIVSQIYPVRSTTTGVSRQAILADLESRLDQWYITLPDELQLEAASKRYTQPPQILFLHVRYWGAVLILHRAFIPNWKGFGQMPQRSTIGKRAFDLAHGAACHIASIVTNYRDMFTMKRSSPFLTSYLLGASILHILALTIQPGNVEASVGLKQCMGALKEMEVVWPSASRAWELLNGVHIRAHTHAPDVIPQYPNTDRNKRDARDAFGEEKSSEYFPREVFGATPMAPDPVSDNGFNNTTGVQDISTRLMAHMLGLELPGVEPSTSYFPGYEWWPRLSQGAPPPPSNTPFPADTEYGTDMPSMGQGVPAGNNGSWQPGEYGTNNSLNYTFDFGQYGV</sequence>